<dbReference type="Pfam" id="PF00196">
    <property type="entry name" value="GerE"/>
    <property type="match status" value="1"/>
</dbReference>
<dbReference type="InterPro" id="IPR016032">
    <property type="entry name" value="Sig_transdc_resp-reg_C-effctor"/>
</dbReference>
<dbReference type="EMBL" id="CACRTT010000011">
    <property type="protein sequence ID" value="VYU05501.1"/>
    <property type="molecule type" value="Genomic_DNA"/>
</dbReference>
<dbReference type="InterPro" id="IPR000792">
    <property type="entry name" value="Tscrpt_reg_LuxR_C"/>
</dbReference>
<keyword evidence="2" id="KW-0238">DNA-binding</keyword>
<organism evidence="6">
    <name type="scientific">Eggerthella lenta</name>
    <name type="common">Eubacterium lentum</name>
    <dbReference type="NCBI Taxonomy" id="84112"/>
    <lineage>
        <taxon>Bacteria</taxon>
        <taxon>Bacillati</taxon>
        <taxon>Actinomycetota</taxon>
        <taxon>Coriobacteriia</taxon>
        <taxon>Eggerthellales</taxon>
        <taxon>Eggerthellaceae</taxon>
        <taxon>Eggerthella</taxon>
    </lineage>
</organism>
<feature type="transmembrane region" description="Helical" evidence="4">
    <location>
        <begin position="48"/>
        <end position="66"/>
    </location>
</feature>
<reference evidence="6" key="1">
    <citation type="submission" date="2019-11" db="EMBL/GenBank/DDBJ databases">
        <authorList>
            <person name="Feng L."/>
        </authorList>
    </citation>
    <scope>NUCLEOTIDE SEQUENCE</scope>
    <source>
        <strain evidence="6">ElentaLFYP107</strain>
    </source>
</reference>
<name>A0A6N3BTV9_EGGLN</name>
<evidence type="ECO:0000259" key="5">
    <source>
        <dbReference type="PROSITE" id="PS50043"/>
    </source>
</evidence>
<keyword evidence="4" id="KW-1133">Transmembrane helix</keyword>
<dbReference type="Gene3D" id="1.10.10.10">
    <property type="entry name" value="Winged helix-like DNA-binding domain superfamily/Winged helix DNA-binding domain"/>
    <property type="match status" value="1"/>
</dbReference>
<dbReference type="PANTHER" id="PTHR44688">
    <property type="entry name" value="DNA-BINDING TRANSCRIPTIONAL ACTIVATOR DEVR_DOSR"/>
    <property type="match status" value="1"/>
</dbReference>
<accession>A0A6N3BTV9</accession>
<evidence type="ECO:0000313" key="6">
    <source>
        <dbReference type="EMBL" id="VYU05501.1"/>
    </source>
</evidence>
<feature type="transmembrane region" description="Helical" evidence="4">
    <location>
        <begin position="72"/>
        <end position="92"/>
    </location>
</feature>
<dbReference type="SUPFAM" id="SSF46894">
    <property type="entry name" value="C-terminal effector domain of the bipartite response regulators"/>
    <property type="match status" value="1"/>
</dbReference>
<keyword evidence="4" id="KW-0472">Membrane</keyword>
<dbReference type="PRINTS" id="PR00038">
    <property type="entry name" value="HTHLUXR"/>
</dbReference>
<evidence type="ECO:0000256" key="2">
    <source>
        <dbReference type="ARBA" id="ARBA00023125"/>
    </source>
</evidence>
<dbReference type="CDD" id="cd06170">
    <property type="entry name" value="LuxR_C_like"/>
    <property type="match status" value="1"/>
</dbReference>
<evidence type="ECO:0000256" key="3">
    <source>
        <dbReference type="ARBA" id="ARBA00023163"/>
    </source>
</evidence>
<dbReference type="PANTHER" id="PTHR44688:SF16">
    <property type="entry name" value="DNA-BINDING TRANSCRIPTIONAL ACTIVATOR DEVR_DOSR"/>
    <property type="match status" value="1"/>
</dbReference>
<evidence type="ECO:0000256" key="4">
    <source>
        <dbReference type="SAM" id="Phobius"/>
    </source>
</evidence>
<protein>
    <submittedName>
        <fullName evidence="6">HTH-type transcriptional regulator MalT</fullName>
    </submittedName>
</protein>
<keyword evidence="1" id="KW-0805">Transcription regulation</keyword>
<sequence>MRRENGMADIIATTVILVSVGATFCAGCYAIAHAAYFDEPSRADLLLAFYRVVVFAGAVVGCLAFSEAYGNAASAAFAVVLCGCSIAAGSFLSKTWGREEDVERQRIEELRALVDRYREGEDSVESRCARAARTFDLTRREEEVLALLLKGRTRSEIAHELYVSGDTVKTHIRNVYRKTGVAGKDELVEAIGMQS</sequence>
<feature type="transmembrane region" description="Helical" evidence="4">
    <location>
        <begin position="12"/>
        <end position="36"/>
    </location>
</feature>
<feature type="domain" description="HTH luxR-type" evidence="5">
    <location>
        <begin position="130"/>
        <end position="195"/>
    </location>
</feature>
<dbReference type="SMART" id="SM00421">
    <property type="entry name" value="HTH_LUXR"/>
    <property type="match status" value="1"/>
</dbReference>
<dbReference type="PROSITE" id="PS50043">
    <property type="entry name" value="HTH_LUXR_2"/>
    <property type="match status" value="1"/>
</dbReference>
<keyword evidence="4" id="KW-0812">Transmembrane</keyword>
<keyword evidence="3" id="KW-0804">Transcription</keyword>
<gene>
    <name evidence="6" type="primary">malT</name>
    <name evidence="6" type="ORF">ELLFYP107_02240</name>
</gene>
<dbReference type="AlphaFoldDB" id="A0A6N3BTV9"/>
<evidence type="ECO:0000256" key="1">
    <source>
        <dbReference type="ARBA" id="ARBA00023015"/>
    </source>
</evidence>
<dbReference type="InterPro" id="IPR036388">
    <property type="entry name" value="WH-like_DNA-bd_sf"/>
</dbReference>
<dbReference type="GO" id="GO:0003677">
    <property type="term" value="F:DNA binding"/>
    <property type="evidence" value="ECO:0007669"/>
    <property type="project" value="UniProtKB-KW"/>
</dbReference>
<dbReference type="GO" id="GO:0006355">
    <property type="term" value="P:regulation of DNA-templated transcription"/>
    <property type="evidence" value="ECO:0007669"/>
    <property type="project" value="InterPro"/>
</dbReference>
<proteinExistence type="predicted"/>